<dbReference type="InterPro" id="IPR001876">
    <property type="entry name" value="Znf_RanBP2"/>
</dbReference>
<evidence type="ECO:0000256" key="13">
    <source>
        <dbReference type="SAM" id="Phobius"/>
    </source>
</evidence>
<dbReference type="PROSITE" id="PS01358">
    <property type="entry name" value="ZF_RANBP2_1"/>
    <property type="match status" value="2"/>
</dbReference>
<dbReference type="PANTHER" id="PTHR12999:SF17">
    <property type="entry name" value="ZINC FINGER RAN-BINDING DOMAIN-CONTAINING PROTEIN 2"/>
    <property type="match status" value="1"/>
</dbReference>
<evidence type="ECO:0000256" key="2">
    <source>
        <dbReference type="ARBA" id="ARBA00017543"/>
    </source>
</evidence>
<dbReference type="FunFam" id="4.10.1060.10:FF:000004">
    <property type="entry name" value="Zinc finger Ran-binding domain-containing protein 2"/>
    <property type="match status" value="1"/>
</dbReference>
<feature type="region of interest" description="Disordered" evidence="12">
    <location>
        <begin position="142"/>
        <end position="194"/>
    </location>
</feature>
<evidence type="ECO:0000313" key="16">
    <source>
        <dbReference type="Proteomes" id="UP001044222"/>
    </source>
</evidence>
<protein>
    <recommendedName>
        <fullName evidence="2">Zinc finger Ran-binding domain-containing protein 2</fullName>
    </recommendedName>
</protein>
<dbReference type="GO" id="GO:0001530">
    <property type="term" value="F:lipopolysaccharide binding"/>
    <property type="evidence" value="ECO:0007669"/>
    <property type="project" value="TreeGrafter"/>
</dbReference>
<feature type="transmembrane region" description="Helical" evidence="13">
    <location>
        <begin position="332"/>
        <end position="354"/>
    </location>
</feature>
<dbReference type="SUPFAM" id="SSF90209">
    <property type="entry name" value="Ran binding protein zinc finger-like"/>
    <property type="match status" value="2"/>
</dbReference>
<feature type="domain" description="RanBP2-type" evidence="14">
    <location>
        <begin position="69"/>
        <end position="98"/>
    </location>
</feature>
<evidence type="ECO:0000256" key="3">
    <source>
        <dbReference type="ARBA" id="ARBA00022553"/>
    </source>
</evidence>
<feature type="domain" description="RanBP2-type" evidence="14">
    <location>
        <begin position="13"/>
        <end position="44"/>
    </location>
</feature>
<keyword evidence="16" id="KW-1185">Reference proteome</keyword>
<feature type="compositionally biased region" description="Acidic residues" evidence="12">
    <location>
        <begin position="161"/>
        <end position="177"/>
    </location>
</feature>
<dbReference type="AlphaFoldDB" id="A0A9D3S4P0"/>
<dbReference type="PANTHER" id="PTHR12999">
    <property type="entry name" value="ZINC FINGER RAN-BINDING DOMAIN-CONTAINING PROTEIN 2 ZRANB2-RELATED"/>
    <property type="match status" value="1"/>
</dbReference>
<evidence type="ECO:0000256" key="11">
    <source>
        <dbReference type="PROSITE-ProRule" id="PRU00322"/>
    </source>
</evidence>
<keyword evidence="8" id="KW-0694">RNA-binding</keyword>
<name>A0A9D3S4P0_ANGAN</name>
<evidence type="ECO:0000256" key="12">
    <source>
        <dbReference type="SAM" id="MobiDB-lite"/>
    </source>
</evidence>
<dbReference type="GO" id="GO:0005634">
    <property type="term" value="C:nucleus"/>
    <property type="evidence" value="ECO:0007669"/>
    <property type="project" value="UniProtKB-SubCell"/>
</dbReference>
<evidence type="ECO:0000259" key="14">
    <source>
        <dbReference type="PROSITE" id="PS50199"/>
    </source>
</evidence>
<evidence type="ECO:0000256" key="5">
    <source>
        <dbReference type="ARBA" id="ARBA00022737"/>
    </source>
</evidence>
<evidence type="ECO:0000256" key="9">
    <source>
        <dbReference type="ARBA" id="ARBA00023242"/>
    </source>
</evidence>
<accession>A0A9D3S4P0</accession>
<feature type="compositionally biased region" description="Acidic residues" evidence="12">
    <location>
        <begin position="185"/>
        <end position="194"/>
    </location>
</feature>
<dbReference type="PROSITE" id="PS50199">
    <property type="entry name" value="ZF_RANBP2_2"/>
    <property type="match status" value="2"/>
</dbReference>
<dbReference type="Pfam" id="PF00641">
    <property type="entry name" value="Zn_ribbon_RanBP"/>
    <property type="match status" value="2"/>
</dbReference>
<comment type="subcellular location">
    <subcellularLocation>
        <location evidence="1">Nucleus</location>
    </subcellularLocation>
</comment>
<dbReference type="FunFam" id="4.10.1060.10:FF:000007">
    <property type="entry name" value="Zinc finger Ran-binding domain-containing protein 2"/>
    <property type="match status" value="1"/>
</dbReference>
<dbReference type="GO" id="GO:0008270">
    <property type="term" value="F:zinc ion binding"/>
    <property type="evidence" value="ECO:0007669"/>
    <property type="project" value="UniProtKB-KW"/>
</dbReference>
<dbReference type="Proteomes" id="UP001044222">
    <property type="component" value="Unassembled WGS sequence"/>
</dbReference>
<evidence type="ECO:0000256" key="10">
    <source>
        <dbReference type="ARBA" id="ARBA00025731"/>
    </source>
</evidence>
<evidence type="ECO:0000313" key="15">
    <source>
        <dbReference type="EMBL" id="KAG5850077.1"/>
    </source>
</evidence>
<evidence type="ECO:0000256" key="8">
    <source>
        <dbReference type="ARBA" id="ARBA00022884"/>
    </source>
</evidence>
<dbReference type="GO" id="GO:0003723">
    <property type="term" value="F:RNA binding"/>
    <property type="evidence" value="ECO:0007669"/>
    <property type="project" value="UniProtKB-KW"/>
</dbReference>
<keyword evidence="3" id="KW-0597">Phosphoprotein</keyword>
<dbReference type="Gene3D" id="1.20.1070.10">
    <property type="entry name" value="Rhodopsin 7-helix transmembrane proteins"/>
    <property type="match status" value="1"/>
</dbReference>
<reference evidence="15" key="1">
    <citation type="submission" date="2021-01" db="EMBL/GenBank/DDBJ databases">
        <title>A chromosome-scale assembly of European eel, Anguilla anguilla.</title>
        <authorList>
            <person name="Henkel C."/>
            <person name="Jong-Raadsen S.A."/>
            <person name="Dufour S."/>
            <person name="Weltzien F.-A."/>
            <person name="Palstra A.P."/>
            <person name="Pelster B."/>
            <person name="Spaink H.P."/>
            <person name="Van Den Thillart G.E."/>
            <person name="Jansen H."/>
            <person name="Zahm M."/>
            <person name="Klopp C."/>
            <person name="Cedric C."/>
            <person name="Louis A."/>
            <person name="Berthelot C."/>
            <person name="Parey E."/>
            <person name="Roest Crollius H."/>
            <person name="Montfort J."/>
            <person name="Robinson-Rechavi M."/>
            <person name="Bucao C."/>
            <person name="Bouchez O."/>
            <person name="Gislard M."/>
            <person name="Lluch J."/>
            <person name="Milhes M."/>
            <person name="Lampietro C."/>
            <person name="Lopez Roques C."/>
            <person name="Donnadieu C."/>
            <person name="Braasch I."/>
            <person name="Desvignes T."/>
            <person name="Postlethwait J."/>
            <person name="Bobe J."/>
            <person name="Guiguen Y."/>
            <person name="Dirks R."/>
        </authorList>
    </citation>
    <scope>NUCLEOTIDE SEQUENCE</scope>
    <source>
        <strain evidence="15">Tag_6206</strain>
        <tissue evidence="15">Liver</tissue>
    </source>
</reference>
<evidence type="ECO:0000256" key="1">
    <source>
        <dbReference type="ARBA" id="ARBA00004123"/>
    </source>
</evidence>
<dbReference type="SMART" id="SM00547">
    <property type="entry name" value="ZnF_RBZ"/>
    <property type="match status" value="2"/>
</dbReference>
<proteinExistence type="inferred from homology"/>
<sequence>MEAKMSGKSFRVSDGDWICPDKKCGNVNFARRTNCNRCGREKTTEAKMMKAGGTEIGKTLADKSRGLFSAHDWQCKTCGNVNWARRSECNMCNTPKYAKLEERTGYGGGFNERENVEYIEREESDGEYDEFGRKKKKYRGKTVGSKSVSKDDEKKVVEPTKDDDDDDDEDDDEEEGGDLSKYKLDDDDEEDDDEEGRLVKLTVQVQVPIQEFIQLQVQDSLELAGPSPFSQVQLQIQLKVWKGLVFPAEKVSFQLPVLLPRKRPETESLQILIWREEKKALSLAIVRKAGWPFLRILSLGLPIIEALVIRCRTKPGSSQSSKQWERLTTETVIQLMGIMCVLFTCWSPLLIMMLKMISTQTSSHHCKPAAVTFSPSRDVQVDCNFFLTAIRLASLNQILDPWVYLLLREILLRKFCQVANAVSNCSLDGQKEMHTLNKQTTHANAQPKQ</sequence>
<evidence type="ECO:0000256" key="6">
    <source>
        <dbReference type="ARBA" id="ARBA00022771"/>
    </source>
</evidence>
<evidence type="ECO:0000256" key="4">
    <source>
        <dbReference type="ARBA" id="ARBA00022723"/>
    </source>
</evidence>
<keyword evidence="7" id="KW-0862">Zinc</keyword>
<keyword evidence="6 11" id="KW-0863">Zinc-finger</keyword>
<keyword evidence="13" id="KW-1133">Transmembrane helix</keyword>
<dbReference type="SUPFAM" id="SSF81321">
    <property type="entry name" value="Family A G protein-coupled receptor-like"/>
    <property type="match status" value="1"/>
</dbReference>
<evidence type="ECO:0000256" key="7">
    <source>
        <dbReference type="ARBA" id="ARBA00022833"/>
    </source>
</evidence>
<dbReference type="Gene3D" id="4.10.1060.10">
    <property type="entry name" value="Zinc finger, RanBP2-type"/>
    <property type="match status" value="2"/>
</dbReference>
<keyword evidence="4" id="KW-0479">Metal-binding</keyword>
<keyword evidence="5" id="KW-0677">Repeat</keyword>
<keyword evidence="13" id="KW-0472">Membrane</keyword>
<dbReference type="InterPro" id="IPR036443">
    <property type="entry name" value="Znf_RanBP2_sf"/>
</dbReference>
<dbReference type="EMBL" id="JAFIRN010000004">
    <property type="protein sequence ID" value="KAG5850077.1"/>
    <property type="molecule type" value="Genomic_DNA"/>
</dbReference>
<feature type="compositionally biased region" description="Basic and acidic residues" evidence="12">
    <location>
        <begin position="148"/>
        <end position="160"/>
    </location>
</feature>
<keyword evidence="13" id="KW-0812">Transmembrane</keyword>
<organism evidence="15 16">
    <name type="scientific">Anguilla anguilla</name>
    <name type="common">European freshwater eel</name>
    <name type="synonym">Muraena anguilla</name>
    <dbReference type="NCBI Taxonomy" id="7936"/>
    <lineage>
        <taxon>Eukaryota</taxon>
        <taxon>Metazoa</taxon>
        <taxon>Chordata</taxon>
        <taxon>Craniata</taxon>
        <taxon>Vertebrata</taxon>
        <taxon>Euteleostomi</taxon>
        <taxon>Actinopterygii</taxon>
        <taxon>Neopterygii</taxon>
        <taxon>Teleostei</taxon>
        <taxon>Anguilliformes</taxon>
        <taxon>Anguillidae</taxon>
        <taxon>Anguilla</taxon>
    </lineage>
</organism>
<comment type="similarity">
    <text evidence="10">Belongs to the ZRANB2 family.</text>
</comment>
<keyword evidence="9" id="KW-0539">Nucleus</keyword>
<gene>
    <name evidence="15" type="ORF">ANANG_G00078420</name>
</gene>
<comment type="caution">
    <text evidence="15">The sequence shown here is derived from an EMBL/GenBank/DDBJ whole genome shotgun (WGS) entry which is preliminary data.</text>
</comment>